<dbReference type="Pfam" id="PF14341">
    <property type="entry name" value="PilX_N"/>
    <property type="match status" value="1"/>
</dbReference>
<evidence type="ECO:0000313" key="3">
    <source>
        <dbReference type="EMBL" id="TMI86702.1"/>
    </source>
</evidence>
<sequence length="208" mass="21836">MNARACLGIRSLRARRERGMALITSLLLLLIITILALGMFRGFGSQEKIAGNLREKARAVHAAESAQQYAEWWLTQGSNAAGGTVSCAAPVLNANLGQGQICNQTLPNAVGLTQQPITNVPLPWPLGVTYTPPNMNVTPPNASLTVNVSNEPYFAQPGFYIADLGIGADGAGEAYQIDAYGYGGASTTVAIVESTYEVAQGVVNRGGL</sequence>
<dbReference type="InterPro" id="IPR025746">
    <property type="entry name" value="PilX_N_dom"/>
</dbReference>
<keyword evidence="1" id="KW-0812">Transmembrane</keyword>
<dbReference type="EMBL" id="VBAK01000187">
    <property type="protein sequence ID" value="TMI86702.1"/>
    <property type="molecule type" value="Genomic_DNA"/>
</dbReference>
<accession>A0A537JTU5</accession>
<keyword evidence="1" id="KW-1133">Transmembrane helix</keyword>
<dbReference type="AlphaFoldDB" id="A0A537JTU5"/>
<dbReference type="Proteomes" id="UP000318509">
    <property type="component" value="Unassembled WGS sequence"/>
</dbReference>
<protein>
    <submittedName>
        <fullName evidence="3">Pilus assembly protein PilX</fullName>
    </submittedName>
</protein>
<name>A0A537JTU5_9BACT</name>
<gene>
    <name evidence="3" type="ORF">E6H00_17705</name>
</gene>
<reference evidence="3 4" key="1">
    <citation type="journal article" date="2019" name="Nat. Microbiol.">
        <title>Mediterranean grassland soil C-N compound turnover is dependent on rainfall and depth, and is mediated by genomically divergent microorganisms.</title>
        <authorList>
            <person name="Diamond S."/>
            <person name="Andeer P.F."/>
            <person name="Li Z."/>
            <person name="Crits-Christoph A."/>
            <person name="Burstein D."/>
            <person name="Anantharaman K."/>
            <person name="Lane K.R."/>
            <person name="Thomas B.C."/>
            <person name="Pan C."/>
            <person name="Northen T.R."/>
            <person name="Banfield J.F."/>
        </authorList>
    </citation>
    <scope>NUCLEOTIDE SEQUENCE [LARGE SCALE GENOMIC DNA]</scope>
    <source>
        <strain evidence="3">NP_3</strain>
    </source>
</reference>
<evidence type="ECO:0000259" key="2">
    <source>
        <dbReference type="Pfam" id="PF14341"/>
    </source>
</evidence>
<evidence type="ECO:0000256" key="1">
    <source>
        <dbReference type="SAM" id="Phobius"/>
    </source>
</evidence>
<comment type="caution">
    <text evidence="3">The sequence shown here is derived from an EMBL/GenBank/DDBJ whole genome shotgun (WGS) entry which is preliminary data.</text>
</comment>
<organism evidence="3 4">
    <name type="scientific">Candidatus Segetimicrobium genomatis</name>
    <dbReference type="NCBI Taxonomy" id="2569760"/>
    <lineage>
        <taxon>Bacteria</taxon>
        <taxon>Bacillati</taxon>
        <taxon>Candidatus Sysuimicrobiota</taxon>
        <taxon>Candidatus Sysuimicrobiia</taxon>
        <taxon>Candidatus Sysuimicrobiales</taxon>
        <taxon>Candidatus Segetimicrobiaceae</taxon>
        <taxon>Candidatus Segetimicrobium</taxon>
    </lineage>
</organism>
<evidence type="ECO:0000313" key="4">
    <source>
        <dbReference type="Proteomes" id="UP000318509"/>
    </source>
</evidence>
<feature type="transmembrane region" description="Helical" evidence="1">
    <location>
        <begin position="20"/>
        <end position="40"/>
    </location>
</feature>
<proteinExistence type="predicted"/>
<keyword evidence="1" id="KW-0472">Membrane</keyword>
<feature type="domain" description="Type 4 fimbrial biogenesis protein PilX N-terminal" evidence="2">
    <location>
        <begin position="18"/>
        <end position="66"/>
    </location>
</feature>